<proteinExistence type="predicted"/>
<name>A0A317FCB5_9PROT</name>
<sequence>MCDACEDWDAREKREPGSHDVALRARAIERAMPGDAVPDAAWRIALGEATGAIAWADQLRIMTAMQAAARAPAPQPFGRRRRSASFACAAAV</sequence>
<evidence type="ECO:0000313" key="2">
    <source>
        <dbReference type="Proteomes" id="UP000245765"/>
    </source>
</evidence>
<gene>
    <name evidence="1" type="ORF">DFH01_18875</name>
</gene>
<reference evidence="2" key="1">
    <citation type="submission" date="2018-05" db="EMBL/GenBank/DDBJ databases">
        <authorList>
            <person name="Du Z."/>
            <person name="Wang X."/>
        </authorList>
    </citation>
    <scope>NUCLEOTIDE SEQUENCE [LARGE SCALE GENOMIC DNA]</scope>
    <source>
        <strain evidence="2">CQN31</strain>
    </source>
</reference>
<dbReference type="Proteomes" id="UP000245765">
    <property type="component" value="Unassembled WGS sequence"/>
</dbReference>
<dbReference type="OrthoDB" id="8482038at2"/>
<dbReference type="RefSeq" id="WP_109872023.1">
    <property type="nucleotide sequence ID" value="NZ_QGNA01000004.1"/>
</dbReference>
<organism evidence="1 2">
    <name type="scientific">Falsiroseomonas bella</name>
    <dbReference type="NCBI Taxonomy" id="2184016"/>
    <lineage>
        <taxon>Bacteria</taxon>
        <taxon>Pseudomonadati</taxon>
        <taxon>Pseudomonadota</taxon>
        <taxon>Alphaproteobacteria</taxon>
        <taxon>Acetobacterales</taxon>
        <taxon>Roseomonadaceae</taxon>
        <taxon>Falsiroseomonas</taxon>
    </lineage>
</organism>
<dbReference type="AlphaFoldDB" id="A0A317FCB5"/>
<accession>A0A317FCB5</accession>
<dbReference type="EMBL" id="QGNA01000004">
    <property type="protein sequence ID" value="PWS35657.1"/>
    <property type="molecule type" value="Genomic_DNA"/>
</dbReference>
<evidence type="ECO:0000313" key="1">
    <source>
        <dbReference type="EMBL" id="PWS35657.1"/>
    </source>
</evidence>
<comment type="caution">
    <text evidence="1">The sequence shown here is derived from an EMBL/GenBank/DDBJ whole genome shotgun (WGS) entry which is preliminary data.</text>
</comment>
<protein>
    <submittedName>
        <fullName evidence="1">Uncharacterized protein</fullName>
    </submittedName>
</protein>
<keyword evidence="2" id="KW-1185">Reference proteome</keyword>